<feature type="compositionally biased region" description="Polar residues" evidence="1">
    <location>
        <begin position="15"/>
        <end position="24"/>
    </location>
</feature>
<protein>
    <submittedName>
        <fullName evidence="2">OLC1v1006454C1</fullName>
    </submittedName>
</protein>
<dbReference type="EMBL" id="OX459122">
    <property type="protein sequence ID" value="CAI9107157.1"/>
    <property type="molecule type" value="Genomic_DNA"/>
</dbReference>
<dbReference type="Proteomes" id="UP001161247">
    <property type="component" value="Chromosome 5"/>
</dbReference>
<feature type="region of interest" description="Disordered" evidence="1">
    <location>
        <begin position="115"/>
        <end position="148"/>
    </location>
</feature>
<feature type="compositionally biased region" description="Polar residues" evidence="1">
    <location>
        <begin position="539"/>
        <end position="556"/>
    </location>
</feature>
<feature type="region of interest" description="Disordered" evidence="1">
    <location>
        <begin position="683"/>
        <end position="703"/>
    </location>
</feature>
<keyword evidence="3" id="KW-1185">Reference proteome</keyword>
<gene>
    <name evidence="2" type="ORF">OLC1_LOCUS15536</name>
</gene>
<name>A0AAV1DKF0_OLDCO</name>
<organism evidence="2 3">
    <name type="scientific">Oldenlandia corymbosa var. corymbosa</name>
    <dbReference type="NCBI Taxonomy" id="529605"/>
    <lineage>
        <taxon>Eukaryota</taxon>
        <taxon>Viridiplantae</taxon>
        <taxon>Streptophyta</taxon>
        <taxon>Embryophyta</taxon>
        <taxon>Tracheophyta</taxon>
        <taxon>Spermatophyta</taxon>
        <taxon>Magnoliopsida</taxon>
        <taxon>eudicotyledons</taxon>
        <taxon>Gunneridae</taxon>
        <taxon>Pentapetalae</taxon>
        <taxon>asterids</taxon>
        <taxon>lamiids</taxon>
        <taxon>Gentianales</taxon>
        <taxon>Rubiaceae</taxon>
        <taxon>Rubioideae</taxon>
        <taxon>Spermacoceae</taxon>
        <taxon>Hedyotis-Oldenlandia complex</taxon>
        <taxon>Oldenlandia</taxon>
    </lineage>
</organism>
<reference evidence="2" key="1">
    <citation type="submission" date="2023-03" db="EMBL/GenBank/DDBJ databases">
        <authorList>
            <person name="Julca I."/>
        </authorList>
    </citation>
    <scope>NUCLEOTIDE SEQUENCE</scope>
</reference>
<feature type="region of interest" description="Disordered" evidence="1">
    <location>
        <begin position="535"/>
        <end position="563"/>
    </location>
</feature>
<feature type="region of interest" description="Disordered" evidence="1">
    <location>
        <begin position="1"/>
        <end position="24"/>
    </location>
</feature>
<evidence type="ECO:0000313" key="2">
    <source>
        <dbReference type="EMBL" id="CAI9107157.1"/>
    </source>
</evidence>
<accession>A0AAV1DKF0</accession>
<evidence type="ECO:0000313" key="3">
    <source>
        <dbReference type="Proteomes" id="UP001161247"/>
    </source>
</evidence>
<feature type="compositionally biased region" description="Polar residues" evidence="1">
    <location>
        <begin position="115"/>
        <end position="139"/>
    </location>
</feature>
<feature type="compositionally biased region" description="Basic and acidic residues" evidence="1">
    <location>
        <begin position="691"/>
        <end position="703"/>
    </location>
</feature>
<dbReference type="PANTHER" id="PTHR37722">
    <property type="entry name" value="OS01G0167700 PROTEIN"/>
    <property type="match status" value="1"/>
</dbReference>
<evidence type="ECO:0000256" key="1">
    <source>
        <dbReference type="SAM" id="MobiDB-lite"/>
    </source>
</evidence>
<dbReference type="AlphaFoldDB" id="A0AAV1DKF0"/>
<dbReference type="PANTHER" id="PTHR37722:SF2">
    <property type="entry name" value="OS01G0167700 PROTEIN"/>
    <property type="match status" value="1"/>
</dbReference>
<proteinExistence type="predicted"/>
<sequence>MLQWMGGARRKVASTRKSTQNRQKQYFEQRRLQQLAANAGKASEGMNTYRNHNENNRSLDVLSLLNLSNVAQEPKSTSALASNEPEHEASNYQIVQPLQTFGRFQIHEINPPVASKTNEACSSPSYQPANANTKTSSGRTPLDHIRVSNSDNKKNQLKLVPENQELRMIDILGDEDANINICSGKSLEREAHAAFSIEGLGEVEMETPVHTPVQSPVHSPQGHLSGCRTFLHGRSSPSKAMKPTYSFNLDSELDNIGFELDTMMQEVDVISCKSSIAHSLGSKDRLGSCGKPKQGLFDTEKFSLFKENHNDFNELLGDEELFFHSRKSGKQTWDEKSSSLLHMIVNESAFDLSREDWMNQRDASNDYAFGMNHKNKEFTFEDSHRLSRTPMRRSGNLEAAGAFCSTFSARRDSPAPYLSHQKPDTSLHFRISETARYSPVRSHYDVEDFLDQLKQPYYTYEDARDNTSLLSEESCSSSAVKGVSKKGTFNSKEKQSFGSVDVACSEGFCSEDDMPDWEENCGNWKISHERQNLSRPGICSTSNPLRSKPAQNSYKSPQKRLKPDNSRLFETDFGLGRASSGRDYFRDSESKQPSFCNSKLWIEDPLEASEDIGLHAAGSEFGKFSKFSADCSPCHSFKSEKHDCHLPKLENNILMSSMVDLSEDGNLECRNLKSLHEESCLASEQQSTTRGVDENSDFHTTEHEKCEAEKDTSICRESLSPKNDNSRDASDIEDKCSDCDEFMDGSAEVDCAKHMKCVECAEVASTAAEILDTVDGNQWHVEEIRKVDAQTSLSCQTGVEAKLEEEGIHSKQIKLDGKDKSGVDSRCQVMVPNSYVLQFLCIQVLRKASAMVTEKQI</sequence>